<feature type="domain" description="N-acetyltransferase" evidence="3">
    <location>
        <begin position="2"/>
        <end position="172"/>
    </location>
</feature>
<reference evidence="4 5" key="1">
    <citation type="submission" date="2021-01" db="EMBL/GenBank/DDBJ databases">
        <title>Whole genome shotgun sequence of Planotetraspora kaengkrachanensis NBRC 104272.</title>
        <authorList>
            <person name="Komaki H."/>
            <person name="Tamura T."/>
        </authorList>
    </citation>
    <scope>NUCLEOTIDE SEQUENCE [LARGE SCALE GENOMIC DNA]</scope>
    <source>
        <strain evidence="4 5">NBRC 104272</strain>
    </source>
</reference>
<evidence type="ECO:0000256" key="1">
    <source>
        <dbReference type="ARBA" id="ARBA00022679"/>
    </source>
</evidence>
<sequence>MHTITRLSVDDFDRSVKTLADLLVDVVAGGASLGFLLPFDQDAAAAWWRARRPAVAEGRLVVWAAHGPDGVAGTISLAMADKPNGRHRAEVVKLMVHRDARGRGLARALLATAEQAAAQAGATLLLLDTVTGSPADHLYGSAGWTRFGVVPDYATSPTGVLEDCSFFYKRLT</sequence>
<keyword evidence="5" id="KW-1185">Reference proteome</keyword>
<dbReference type="AlphaFoldDB" id="A0A8J3PWX4"/>
<evidence type="ECO:0000313" key="4">
    <source>
        <dbReference type="EMBL" id="GIG82594.1"/>
    </source>
</evidence>
<accession>A0A8J3PWX4</accession>
<dbReference type="PANTHER" id="PTHR43877">
    <property type="entry name" value="AMINOALKYLPHOSPHONATE N-ACETYLTRANSFERASE-RELATED-RELATED"/>
    <property type="match status" value="1"/>
</dbReference>
<organism evidence="4 5">
    <name type="scientific">Planotetraspora kaengkrachanensis</name>
    <dbReference type="NCBI Taxonomy" id="575193"/>
    <lineage>
        <taxon>Bacteria</taxon>
        <taxon>Bacillati</taxon>
        <taxon>Actinomycetota</taxon>
        <taxon>Actinomycetes</taxon>
        <taxon>Streptosporangiales</taxon>
        <taxon>Streptosporangiaceae</taxon>
        <taxon>Planotetraspora</taxon>
    </lineage>
</organism>
<dbReference type="Proteomes" id="UP000630097">
    <property type="component" value="Unassembled WGS sequence"/>
</dbReference>
<dbReference type="PANTHER" id="PTHR43877:SF2">
    <property type="entry name" value="AMINOALKYLPHOSPHONATE N-ACETYLTRANSFERASE-RELATED"/>
    <property type="match status" value="1"/>
</dbReference>
<dbReference type="PROSITE" id="PS51186">
    <property type="entry name" value="GNAT"/>
    <property type="match status" value="1"/>
</dbReference>
<dbReference type="CDD" id="cd04301">
    <property type="entry name" value="NAT_SF"/>
    <property type="match status" value="1"/>
</dbReference>
<proteinExistence type="predicted"/>
<dbReference type="Gene3D" id="3.40.630.30">
    <property type="match status" value="1"/>
</dbReference>
<dbReference type="Pfam" id="PF00583">
    <property type="entry name" value="Acetyltransf_1"/>
    <property type="match status" value="1"/>
</dbReference>
<dbReference type="InterPro" id="IPR016181">
    <property type="entry name" value="Acyl_CoA_acyltransferase"/>
</dbReference>
<protein>
    <submittedName>
        <fullName evidence="4">N-acetyltransferase</fullName>
    </submittedName>
</protein>
<dbReference type="InterPro" id="IPR000182">
    <property type="entry name" value="GNAT_dom"/>
</dbReference>
<evidence type="ECO:0000313" key="5">
    <source>
        <dbReference type="Proteomes" id="UP000630097"/>
    </source>
</evidence>
<evidence type="ECO:0000259" key="3">
    <source>
        <dbReference type="PROSITE" id="PS51186"/>
    </source>
</evidence>
<evidence type="ECO:0000256" key="2">
    <source>
        <dbReference type="ARBA" id="ARBA00023315"/>
    </source>
</evidence>
<gene>
    <name evidence="4" type="ORF">Pka01_57210</name>
</gene>
<dbReference type="EMBL" id="BONV01000031">
    <property type="protein sequence ID" value="GIG82594.1"/>
    <property type="molecule type" value="Genomic_DNA"/>
</dbReference>
<name>A0A8J3PWX4_9ACTN</name>
<keyword evidence="2" id="KW-0012">Acyltransferase</keyword>
<dbReference type="InterPro" id="IPR050832">
    <property type="entry name" value="Bact_Acetyltransf"/>
</dbReference>
<keyword evidence="1" id="KW-0808">Transferase</keyword>
<dbReference type="SUPFAM" id="SSF55729">
    <property type="entry name" value="Acyl-CoA N-acyltransferases (Nat)"/>
    <property type="match status" value="1"/>
</dbReference>
<dbReference type="GO" id="GO:0016747">
    <property type="term" value="F:acyltransferase activity, transferring groups other than amino-acyl groups"/>
    <property type="evidence" value="ECO:0007669"/>
    <property type="project" value="InterPro"/>
</dbReference>
<comment type="caution">
    <text evidence="4">The sequence shown here is derived from an EMBL/GenBank/DDBJ whole genome shotgun (WGS) entry which is preliminary data.</text>
</comment>